<dbReference type="AlphaFoldDB" id="E2BEM8"/>
<organism evidence="3">
    <name type="scientific">Harpegnathos saltator</name>
    <name type="common">Jerdon's jumping ant</name>
    <dbReference type="NCBI Taxonomy" id="610380"/>
    <lineage>
        <taxon>Eukaryota</taxon>
        <taxon>Metazoa</taxon>
        <taxon>Ecdysozoa</taxon>
        <taxon>Arthropoda</taxon>
        <taxon>Hexapoda</taxon>
        <taxon>Insecta</taxon>
        <taxon>Pterygota</taxon>
        <taxon>Neoptera</taxon>
        <taxon>Endopterygota</taxon>
        <taxon>Hymenoptera</taxon>
        <taxon>Apocrita</taxon>
        <taxon>Aculeata</taxon>
        <taxon>Formicoidea</taxon>
        <taxon>Formicidae</taxon>
        <taxon>Ponerinae</taxon>
        <taxon>Ponerini</taxon>
        <taxon>Harpegnathos</taxon>
    </lineage>
</organism>
<feature type="transmembrane region" description="Helical" evidence="1">
    <location>
        <begin position="39"/>
        <end position="63"/>
    </location>
</feature>
<dbReference type="InParanoid" id="E2BEM8"/>
<dbReference type="EMBL" id="GL447829">
    <property type="protein sequence ID" value="EFN85862.1"/>
    <property type="molecule type" value="Genomic_DNA"/>
</dbReference>
<keyword evidence="1" id="KW-0472">Membrane</keyword>
<protein>
    <submittedName>
        <fullName evidence="2">Uncharacterized protein</fullName>
    </submittedName>
</protein>
<evidence type="ECO:0000256" key="1">
    <source>
        <dbReference type="SAM" id="Phobius"/>
    </source>
</evidence>
<evidence type="ECO:0000313" key="2">
    <source>
        <dbReference type="EMBL" id="EFN85862.1"/>
    </source>
</evidence>
<keyword evidence="1" id="KW-0812">Transmembrane</keyword>
<accession>E2BEM8</accession>
<proteinExistence type="predicted"/>
<sequence length="93" mass="10782">MSIVTPLVEADQAFPTEAKYPFDVEREPVKTFIFVHQFIAIWQCFSTVCLSSFIGFLIWFTAARFEILSQQFRAVNGTDEIIACVHRHIKLLR</sequence>
<evidence type="ECO:0000313" key="3">
    <source>
        <dbReference type="Proteomes" id="UP000008237"/>
    </source>
</evidence>
<dbReference type="Proteomes" id="UP000008237">
    <property type="component" value="Unassembled WGS sequence"/>
</dbReference>
<dbReference type="OrthoDB" id="7179992at2759"/>
<keyword evidence="3" id="KW-1185">Reference proteome</keyword>
<keyword evidence="1" id="KW-1133">Transmembrane helix</keyword>
<gene>
    <name evidence="2" type="ORF">EAI_12514</name>
</gene>
<reference evidence="2 3" key="1">
    <citation type="journal article" date="2010" name="Science">
        <title>Genomic comparison of the ants Camponotus floridanus and Harpegnathos saltator.</title>
        <authorList>
            <person name="Bonasio R."/>
            <person name="Zhang G."/>
            <person name="Ye C."/>
            <person name="Mutti N.S."/>
            <person name="Fang X."/>
            <person name="Qin N."/>
            <person name="Donahue G."/>
            <person name="Yang P."/>
            <person name="Li Q."/>
            <person name="Li C."/>
            <person name="Zhang P."/>
            <person name="Huang Z."/>
            <person name="Berger S.L."/>
            <person name="Reinberg D."/>
            <person name="Wang J."/>
            <person name="Liebig J."/>
        </authorList>
    </citation>
    <scope>NUCLEOTIDE SEQUENCE [LARGE SCALE GENOMIC DNA]</scope>
    <source>
        <strain evidence="2 3">R22 G/1</strain>
    </source>
</reference>
<name>E2BEM8_HARSA</name>